<dbReference type="InterPro" id="IPR002156">
    <property type="entry name" value="RNaseH_domain"/>
</dbReference>
<dbReference type="PANTHER" id="PTHR47723:SF19">
    <property type="entry name" value="POLYNUCLEOTIDYL TRANSFERASE, RIBONUCLEASE H-LIKE SUPERFAMILY PROTEIN"/>
    <property type="match status" value="1"/>
</dbReference>
<proteinExistence type="predicted"/>
<dbReference type="Gene3D" id="3.30.420.10">
    <property type="entry name" value="Ribonuclease H-like superfamily/Ribonuclease H"/>
    <property type="match status" value="1"/>
</dbReference>
<dbReference type="GO" id="GO:0004523">
    <property type="term" value="F:RNA-DNA hybrid ribonuclease activity"/>
    <property type="evidence" value="ECO:0007669"/>
    <property type="project" value="InterPro"/>
</dbReference>
<dbReference type="Pfam" id="PF13456">
    <property type="entry name" value="RVT_3"/>
    <property type="match status" value="1"/>
</dbReference>
<dbReference type="InterPro" id="IPR036397">
    <property type="entry name" value="RNaseH_sf"/>
</dbReference>
<protein>
    <recommendedName>
        <fullName evidence="1">RNase H type-1 domain-containing protein</fullName>
    </recommendedName>
</protein>
<name>A0A2Z6LPX5_TRISU</name>
<organism evidence="2 3">
    <name type="scientific">Trifolium subterraneum</name>
    <name type="common">Subterranean clover</name>
    <dbReference type="NCBI Taxonomy" id="3900"/>
    <lineage>
        <taxon>Eukaryota</taxon>
        <taxon>Viridiplantae</taxon>
        <taxon>Streptophyta</taxon>
        <taxon>Embryophyta</taxon>
        <taxon>Tracheophyta</taxon>
        <taxon>Spermatophyta</taxon>
        <taxon>Magnoliopsida</taxon>
        <taxon>eudicotyledons</taxon>
        <taxon>Gunneridae</taxon>
        <taxon>Pentapetalae</taxon>
        <taxon>rosids</taxon>
        <taxon>fabids</taxon>
        <taxon>Fabales</taxon>
        <taxon>Fabaceae</taxon>
        <taxon>Papilionoideae</taxon>
        <taxon>50 kb inversion clade</taxon>
        <taxon>NPAAA clade</taxon>
        <taxon>Hologalegina</taxon>
        <taxon>IRL clade</taxon>
        <taxon>Trifolieae</taxon>
        <taxon>Trifolium</taxon>
    </lineage>
</organism>
<evidence type="ECO:0000259" key="1">
    <source>
        <dbReference type="PROSITE" id="PS50879"/>
    </source>
</evidence>
<evidence type="ECO:0000313" key="3">
    <source>
        <dbReference type="Proteomes" id="UP000242715"/>
    </source>
</evidence>
<dbReference type="CDD" id="cd06222">
    <property type="entry name" value="RNase_H_like"/>
    <property type="match status" value="1"/>
</dbReference>
<evidence type="ECO:0000313" key="2">
    <source>
        <dbReference type="EMBL" id="GAU20014.1"/>
    </source>
</evidence>
<dbReference type="Proteomes" id="UP000242715">
    <property type="component" value="Unassembled WGS sequence"/>
</dbReference>
<dbReference type="OrthoDB" id="1435729at2759"/>
<dbReference type="InterPro" id="IPR053151">
    <property type="entry name" value="RNase_H-like"/>
</dbReference>
<dbReference type="InterPro" id="IPR044730">
    <property type="entry name" value="RNase_H-like_dom_plant"/>
</dbReference>
<dbReference type="InterPro" id="IPR012337">
    <property type="entry name" value="RNaseH-like_sf"/>
</dbReference>
<sequence length="159" mass="17571">MKEKPTRGFVKCNTDGAVNQTIHKAACGGVIRDDTGAWIGEVARNLGSCTVLMAELWGILTTLQMVWDKGYRYVSLESDSAIVVSLINKGCPPSHPYVSIVSLINRLKMKDWQVQISHIYRQANQVADWIANYALCTYGFQYSQSPTSGLCEPYLAGCC</sequence>
<dbReference type="AlphaFoldDB" id="A0A2Z6LPX5"/>
<dbReference type="EMBL" id="DF973207">
    <property type="protein sequence ID" value="GAU20014.1"/>
    <property type="molecule type" value="Genomic_DNA"/>
</dbReference>
<dbReference type="GO" id="GO:0003676">
    <property type="term" value="F:nucleic acid binding"/>
    <property type="evidence" value="ECO:0007669"/>
    <property type="project" value="InterPro"/>
</dbReference>
<dbReference type="PANTHER" id="PTHR47723">
    <property type="entry name" value="OS05G0353850 PROTEIN"/>
    <property type="match status" value="1"/>
</dbReference>
<dbReference type="PROSITE" id="PS50879">
    <property type="entry name" value="RNASE_H_1"/>
    <property type="match status" value="1"/>
</dbReference>
<dbReference type="SUPFAM" id="SSF53098">
    <property type="entry name" value="Ribonuclease H-like"/>
    <property type="match status" value="1"/>
</dbReference>
<keyword evidence="3" id="KW-1185">Reference proteome</keyword>
<accession>A0A2Z6LPX5</accession>
<feature type="domain" description="RNase H type-1" evidence="1">
    <location>
        <begin position="6"/>
        <end position="136"/>
    </location>
</feature>
<reference evidence="3" key="1">
    <citation type="journal article" date="2017" name="Front. Plant Sci.">
        <title>Climate Clever Clovers: New Paradigm to Reduce the Environmental Footprint of Ruminants by Breeding Low Methanogenic Forages Utilizing Haplotype Variation.</title>
        <authorList>
            <person name="Kaur P."/>
            <person name="Appels R."/>
            <person name="Bayer P.E."/>
            <person name="Keeble-Gagnere G."/>
            <person name="Wang J."/>
            <person name="Hirakawa H."/>
            <person name="Shirasawa K."/>
            <person name="Vercoe P."/>
            <person name="Stefanova K."/>
            <person name="Durmic Z."/>
            <person name="Nichols P."/>
            <person name="Revell C."/>
            <person name="Isobe S.N."/>
            <person name="Edwards D."/>
            <person name="Erskine W."/>
        </authorList>
    </citation>
    <scope>NUCLEOTIDE SEQUENCE [LARGE SCALE GENOMIC DNA]</scope>
    <source>
        <strain evidence="3">cv. Daliak</strain>
    </source>
</reference>
<gene>
    <name evidence="2" type="ORF">TSUD_273490</name>
</gene>